<evidence type="ECO:0000313" key="1">
    <source>
        <dbReference type="EMBL" id="MDQ0556452.1"/>
    </source>
</evidence>
<sequence>MEDSRNISTSTLRGIWEDIEESTVSFEYEMEWYFQENEECAEEYGIYKLFKIINYSLTSIQLDIERHLIKDITLDLDKIEEFEIIFNSVICCLKNKIGSFKKDNLLDFTIKGVDFLVLSKYVIESLLLRCKMLKRN</sequence>
<evidence type="ECO:0000313" key="2">
    <source>
        <dbReference type="Proteomes" id="UP001232584"/>
    </source>
</evidence>
<keyword evidence="2" id="KW-1185">Reference proteome</keyword>
<dbReference type="GO" id="GO:0016787">
    <property type="term" value="F:hydrolase activity"/>
    <property type="evidence" value="ECO:0007669"/>
    <property type="project" value="UniProtKB-KW"/>
</dbReference>
<dbReference type="EMBL" id="JAUSWG010000005">
    <property type="protein sequence ID" value="MDQ0556452.1"/>
    <property type="molecule type" value="Genomic_DNA"/>
</dbReference>
<dbReference type="RefSeq" id="WP_307505647.1">
    <property type="nucleotide sequence ID" value="NZ_BAAACE010000021.1"/>
</dbReference>
<reference evidence="1 2" key="1">
    <citation type="submission" date="2023-07" db="EMBL/GenBank/DDBJ databases">
        <title>Genomic Encyclopedia of Type Strains, Phase IV (KMG-IV): sequencing the most valuable type-strain genomes for metagenomic binning, comparative biology and taxonomic classification.</title>
        <authorList>
            <person name="Goeker M."/>
        </authorList>
    </citation>
    <scope>NUCLEOTIDE SEQUENCE [LARGE SCALE GENOMIC DNA]</scope>
    <source>
        <strain evidence="1 2">DSM 15049</strain>
    </source>
</reference>
<gene>
    <name evidence="1" type="ORF">QOZ92_001566</name>
</gene>
<keyword evidence="1" id="KW-0378">Hydrolase</keyword>
<comment type="caution">
    <text evidence="1">The sequence shown here is derived from an EMBL/GenBank/DDBJ whole genome shotgun (WGS) entry which is preliminary data.</text>
</comment>
<accession>A0ABU0MZW8</accession>
<organism evidence="1 2">
    <name type="scientific">Paraclostridium ghonii</name>
    <dbReference type="NCBI Taxonomy" id="29358"/>
    <lineage>
        <taxon>Bacteria</taxon>
        <taxon>Bacillati</taxon>
        <taxon>Bacillota</taxon>
        <taxon>Clostridia</taxon>
        <taxon>Peptostreptococcales</taxon>
        <taxon>Peptostreptococcaceae</taxon>
        <taxon>Paraclostridium</taxon>
    </lineage>
</organism>
<name>A0ABU0MZW8_9FIRM</name>
<dbReference type="Proteomes" id="UP001232584">
    <property type="component" value="Unassembled WGS sequence"/>
</dbReference>
<proteinExistence type="predicted"/>
<protein>
    <submittedName>
        <fullName evidence="1">Hydrolase (HD superfamily)</fullName>
    </submittedName>
</protein>